<evidence type="ECO:0000256" key="5">
    <source>
        <dbReference type="ARBA" id="ARBA00022801"/>
    </source>
</evidence>
<keyword evidence="6" id="KW-0665">Pyrimidine biosynthesis</keyword>
<dbReference type="GO" id="GO:0006145">
    <property type="term" value="P:purine nucleobase catabolic process"/>
    <property type="evidence" value="ECO:0007669"/>
    <property type="project" value="TreeGrafter"/>
</dbReference>
<dbReference type="InterPro" id="IPR006680">
    <property type="entry name" value="Amidohydro-rel"/>
</dbReference>
<dbReference type="CDD" id="cd01317">
    <property type="entry name" value="DHOase_IIa"/>
    <property type="match status" value="1"/>
</dbReference>
<dbReference type="GO" id="GO:0006221">
    <property type="term" value="P:pyrimidine nucleotide biosynthetic process"/>
    <property type="evidence" value="ECO:0007669"/>
    <property type="project" value="UniProtKB-KW"/>
</dbReference>
<dbReference type="Gene3D" id="3.20.20.140">
    <property type="entry name" value="Metal-dependent hydrolases"/>
    <property type="match status" value="1"/>
</dbReference>
<dbReference type="PROSITE" id="PS00483">
    <property type="entry name" value="DIHYDROOROTASE_2"/>
    <property type="match status" value="1"/>
</dbReference>
<name>A0A087E041_9BIFI</name>
<dbReference type="Gene3D" id="2.30.40.10">
    <property type="entry name" value="Urease, subunit C, domain 1"/>
    <property type="match status" value="1"/>
</dbReference>
<dbReference type="GO" id="GO:0004038">
    <property type="term" value="F:allantoinase activity"/>
    <property type="evidence" value="ECO:0007669"/>
    <property type="project" value="TreeGrafter"/>
</dbReference>
<keyword evidence="4" id="KW-0479">Metal-binding</keyword>
<comment type="caution">
    <text evidence="8">The sequence shown here is derived from an EMBL/GenBank/DDBJ whole genome shotgun (WGS) entry which is preliminary data.</text>
</comment>
<dbReference type="OrthoDB" id="9803027at2"/>
<dbReference type="Proteomes" id="UP000029004">
    <property type="component" value="Unassembled WGS sequence"/>
</dbReference>
<protein>
    <submittedName>
        <fullName evidence="8">Dihydroorotase</fullName>
        <ecNumber evidence="8">3.5.2.3</ecNumber>
    </submittedName>
</protein>
<evidence type="ECO:0000313" key="8">
    <source>
        <dbReference type="EMBL" id="KFJ01142.1"/>
    </source>
</evidence>
<dbReference type="RefSeq" id="WP_034525992.1">
    <property type="nucleotide sequence ID" value="NZ_JGZP01000003.1"/>
</dbReference>
<dbReference type="GO" id="GO:0005737">
    <property type="term" value="C:cytoplasm"/>
    <property type="evidence" value="ECO:0007669"/>
    <property type="project" value="TreeGrafter"/>
</dbReference>
<dbReference type="eggNOG" id="COG0044">
    <property type="taxonomic scope" value="Bacteria"/>
</dbReference>
<evidence type="ECO:0000256" key="1">
    <source>
        <dbReference type="ARBA" id="ARBA00001947"/>
    </source>
</evidence>
<evidence type="ECO:0000256" key="6">
    <source>
        <dbReference type="ARBA" id="ARBA00022975"/>
    </source>
</evidence>
<dbReference type="PANTHER" id="PTHR43668:SF2">
    <property type="entry name" value="ALLANTOINASE"/>
    <property type="match status" value="1"/>
</dbReference>
<dbReference type="InterPro" id="IPR011059">
    <property type="entry name" value="Metal-dep_hydrolase_composite"/>
</dbReference>
<evidence type="ECO:0000256" key="2">
    <source>
        <dbReference type="ARBA" id="ARBA00002368"/>
    </source>
</evidence>
<accession>A0A087E041</accession>
<sequence>MPTLRNIKVWNTDEVIDVKVPLAADALLEGERSGADGFDALEIDATGLTLAPGFADPHVHFRDPGQTYKESMVTGCAASASGGYTDVLIMPNTVPAMDGETIVDRDAPGADEVLSSGRNDVIDFLQHYAADHDVTLPVRYDLCVCASKGRAGHEATEFEHWRRHMPGVADETKDADQLAHPVTAISDDGSAVTPATLDAVFALAKESSLPLIEHCEHHDTGAVNEGPVSRKLGVPGIPEDTELKIVARDIAKARETGVHVHFQHVSTAGSFEAIRAAKAEGLPVTCETAPHYLSLSDEALLTYGTLAKMNPPLRSEEDRKATCEAVADGTVDLLATDHAPHTMAEKELGFLDAPNGIIGLECAYGVCHRTLVDGGYISDERLIELMSVEPMRLMGHEATDVTALLDRETDASREPDAKRVLDLTQVKDTVGIGLVVLDTSGEWTVDPDAFHSKARNTPFGGWKVTGRPLATIIGGAMVFSRL</sequence>
<evidence type="ECO:0000259" key="7">
    <source>
        <dbReference type="Pfam" id="PF01979"/>
    </source>
</evidence>
<dbReference type="PANTHER" id="PTHR43668">
    <property type="entry name" value="ALLANTOINASE"/>
    <property type="match status" value="1"/>
</dbReference>
<feature type="domain" description="Amidohydrolase-related" evidence="7">
    <location>
        <begin position="50"/>
        <end position="395"/>
    </location>
</feature>
<comment type="similarity">
    <text evidence="3">Belongs to the metallo-dependent hydrolases superfamily. DHOase family. Class I DHOase subfamily.</text>
</comment>
<dbReference type="STRING" id="762211.BSTEL_0863"/>
<comment type="function">
    <text evidence="2">Catalyzes the reversible cyclization of carbamoyl aspartate to dihydroorotate.</text>
</comment>
<dbReference type="InterPro" id="IPR032466">
    <property type="entry name" value="Metal_Hydrolase"/>
</dbReference>
<dbReference type="InterPro" id="IPR002195">
    <property type="entry name" value="Dihydroorotase_CS"/>
</dbReference>
<dbReference type="GO" id="GO:0004151">
    <property type="term" value="F:dihydroorotase activity"/>
    <property type="evidence" value="ECO:0007669"/>
    <property type="project" value="UniProtKB-EC"/>
</dbReference>
<dbReference type="InterPro" id="IPR050138">
    <property type="entry name" value="DHOase/Allantoinase_Hydrolase"/>
</dbReference>
<dbReference type="InterPro" id="IPR004722">
    <property type="entry name" value="DHOase"/>
</dbReference>
<evidence type="ECO:0000313" key="9">
    <source>
        <dbReference type="Proteomes" id="UP000029004"/>
    </source>
</evidence>
<keyword evidence="9" id="KW-1185">Reference proteome</keyword>
<reference evidence="8 9" key="1">
    <citation type="submission" date="2014-03" db="EMBL/GenBank/DDBJ databases">
        <title>Genomics of Bifidobacteria.</title>
        <authorList>
            <person name="Ventura M."/>
            <person name="Milani C."/>
            <person name="Lugli G.A."/>
        </authorList>
    </citation>
    <scope>NUCLEOTIDE SEQUENCE [LARGE SCALE GENOMIC DNA]</scope>
    <source>
        <strain evidence="8 9">DSM 23968</strain>
    </source>
</reference>
<organism evidence="8 9">
    <name type="scientific">Bifidobacterium stellenboschense</name>
    <dbReference type="NCBI Taxonomy" id="762211"/>
    <lineage>
        <taxon>Bacteria</taxon>
        <taxon>Bacillati</taxon>
        <taxon>Actinomycetota</taxon>
        <taxon>Actinomycetes</taxon>
        <taxon>Bifidobacteriales</taxon>
        <taxon>Bifidobacteriaceae</taxon>
        <taxon>Bifidobacterium</taxon>
    </lineage>
</organism>
<gene>
    <name evidence="8" type="ORF">BSTEL_0863</name>
</gene>
<dbReference type="PROSITE" id="PS00482">
    <property type="entry name" value="DIHYDROOROTASE_1"/>
    <property type="match status" value="1"/>
</dbReference>
<dbReference type="Pfam" id="PF01979">
    <property type="entry name" value="Amidohydro_1"/>
    <property type="match status" value="1"/>
</dbReference>
<dbReference type="AlphaFoldDB" id="A0A087E041"/>
<comment type="cofactor">
    <cofactor evidence="1">
        <name>Zn(2+)</name>
        <dbReference type="ChEBI" id="CHEBI:29105"/>
    </cofactor>
</comment>
<dbReference type="SUPFAM" id="SSF51556">
    <property type="entry name" value="Metallo-dependent hydrolases"/>
    <property type="match status" value="1"/>
</dbReference>
<keyword evidence="5 8" id="KW-0378">Hydrolase</keyword>
<dbReference type="SUPFAM" id="SSF51338">
    <property type="entry name" value="Composite domain of metallo-dependent hydrolases"/>
    <property type="match status" value="1"/>
</dbReference>
<proteinExistence type="inferred from homology"/>
<dbReference type="EMBL" id="JGZP01000003">
    <property type="protein sequence ID" value="KFJ01142.1"/>
    <property type="molecule type" value="Genomic_DNA"/>
</dbReference>
<evidence type="ECO:0000256" key="4">
    <source>
        <dbReference type="ARBA" id="ARBA00022723"/>
    </source>
</evidence>
<dbReference type="GO" id="GO:0046872">
    <property type="term" value="F:metal ion binding"/>
    <property type="evidence" value="ECO:0007669"/>
    <property type="project" value="UniProtKB-KW"/>
</dbReference>
<evidence type="ECO:0000256" key="3">
    <source>
        <dbReference type="ARBA" id="ARBA00010286"/>
    </source>
</evidence>
<dbReference type="EC" id="3.5.2.3" evidence="8"/>